<organism evidence="2 3">
    <name type="scientific">Croceibacterium soli</name>
    <dbReference type="NCBI Taxonomy" id="1739690"/>
    <lineage>
        <taxon>Bacteria</taxon>
        <taxon>Pseudomonadati</taxon>
        <taxon>Pseudomonadota</taxon>
        <taxon>Alphaproteobacteria</taxon>
        <taxon>Sphingomonadales</taxon>
        <taxon>Erythrobacteraceae</taxon>
        <taxon>Croceibacterium</taxon>
    </lineage>
</organism>
<evidence type="ECO:0000313" key="2">
    <source>
        <dbReference type="EMBL" id="MXP42090.1"/>
    </source>
</evidence>
<keyword evidence="3" id="KW-1185">Reference proteome</keyword>
<reference evidence="2 3" key="1">
    <citation type="submission" date="2019-12" db="EMBL/GenBank/DDBJ databases">
        <title>Genomic-based taxomic classification of the family Erythrobacteraceae.</title>
        <authorList>
            <person name="Xu L."/>
        </authorList>
    </citation>
    <scope>NUCLEOTIDE SEQUENCE [LARGE SCALE GENOMIC DNA]</scope>
    <source>
        <strain evidence="2 3">MCCC 1K02066</strain>
    </source>
</reference>
<sequence length="201" mass="22992">MKASVFESAGVTPATDDACTQEHEKHATEGLHTTPADKLLEIFIARYLGEQDELLAKVRRLNALRTRSEDARKRCLSVKSKTTPNADRIRALREFLGKKVELIRPLIGQLVEHMAAAEMARQELHIYQAAERQIRRERSERDQRQLTPLTYDFVDALYTHHGIDGSALSCLEEKDFRTIAELVRKRHAEVVPELYTSEEAQ</sequence>
<comment type="caution">
    <text evidence="2">The sequence shown here is derived from an EMBL/GenBank/DDBJ whole genome shotgun (WGS) entry which is preliminary data.</text>
</comment>
<evidence type="ECO:0000313" key="3">
    <source>
        <dbReference type="Proteomes" id="UP000469159"/>
    </source>
</evidence>
<dbReference type="RefSeq" id="WP_160746943.1">
    <property type="nucleotide sequence ID" value="NZ_WTYK01000005.1"/>
</dbReference>
<accession>A0A6I4UT49</accession>
<feature type="compositionally biased region" description="Basic and acidic residues" evidence="1">
    <location>
        <begin position="20"/>
        <end position="29"/>
    </location>
</feature>
<gene>
    <name evidence="2" type="ORF">GRI75_10605</name>
</gene>
<protein>
    <submittedName>
        <fullName evidence="2">Uncharacterized protein</fullName>
    </submittedName>
</protein>
<dbReference type="AlphaFoldDB" id="A0A6I4UT49"/>
<feature type="region of interest" description="Disordered" evidence="1">
    <location>
        <begin position="1"/>
        <end position="31"/>
    </location>
</feature>
<proteinExistence type="predicted"/>
<dbReference type="EMBL" id="WTYK01000005">
    <property type="protein sequence ID" value="MXP42090.1"/>
    <property type="molecule type" value="Genomic_DNA"/>
</dbReference>
<dbReference type="Proteomes" id="UP000469159">
    <property type="component" value="Unassembled WGS sequence"/>
</dbReference>
<evidence type="ECO:0000256" key="1">
    <source>
        <dbReference type="SAM" id="MobiDB-lite"/>
    </source>
</evidence>
<name>A0A6I4UT49_9SPHN</name>